<organism evidence="1">
    <name type="scientific">marine sediment metagenome</name>
    <dbReference type="NCBI Taxonomy" id="412755"/>
    <lineage>
        <taxon>unclassified sequences</taxon>
        <taxon>metagenomes</taxon>
        <taxon>ecological metagenomes</taxon>
    </lineage>
</organism>
<name>A0A0F9QUG2_9ZZZZ</name>
<dbReference type="EMBL" id="LAZR01003581">
    <property type="protein sequence ID" value="KKN16776.1"/>
    <property type="molecule type" value="Genomic_DNA"/>
</dbReference>
<gene>
    <name evidence="1" type="ORF">LCGC14_0972380</name>
</gene>
<proteinExistence type="predicted"/>
<protein>
    <submittedName>
        <fullName evidence="1">Uncharacterized protein</fullName>
    </submittedName>
</protein>
<sequence>MDKTFKKLFERATAVGHVPADAIIVVQLAKGYDIKRDNEFWENERDRSQVRDIVCSHCSRQVVMSNRGYKDYLANGKKNEVICAEGLKLELNKRGDEKANATILSGD</sequence>
<dbReference type="AlphaFoldDB" id="A0A0F9QUG2"/>
<accession>A0A0F9QUG2</accession>
<comment type="caution">
    <text evidence="1">The sequence shown here is derived from an EMBL/GenBank/DDBJ whole genome shotgun (WGS) entry which is preliminary data.</text>
</comment>
<reference evidence="1" key="1">
    <citation type="journal article" date="2015" name="Nature">
        <title>Complex archaea that bridge the gap between prokaryotes and eukaryotes.</title>
        <authorList>
            <person name="Spang A."/>
            <person name="Saw J.H."/>
            <person name="Jorgensen S.L."/>
            <person name="Zaremba-Niedzwiedzka K."/>
            <person name="Martijn J."/>
            <person name="Lind A.E."/>
            <person name="van Eijk R."/>
            <person name="Schleper C."/>
            <person name="Guy L."/>
            <person name="Ettema T.J."/>
        </authorList>
    </citation>
    <scope>NUCLEOTIDE SEQUENCE</scope>
</reference>
<evidence type="ECO:0000313" key="1">
    <source>
        <dbReference type="EMBL" id="KKN16776.1"/>
    </source>
</evidence>